<feature type="compositionally biased region" description="Polar residues" evidence="1">
    <location>
        <begin position="115"/>
        <end position="129"/>
    </location>
</feature>
<accession>A0A9P6J7Q6</accession>
<feature type="compositionally biased region" description="Basic and acidic residues" evidence="1">
    <location>
        <begin position="14"/>
        <end position="29"/>
    </location>
</feature>
<organism evidence="2 3">
    <name type="scientific">Modicella reniformis</name>
    <dbReference type="NCBI Taxonomy" id="1440133"/>
    <lineage>
        <taxon>Eukaryota</taxon>
        <taxon>Fungi</taxon>
        <taxon>Fungi incertae sedis</taxon>
        <taxon>Mucoromycota</taxon>
        <taxon>Mortierellomycotina</taxon>
        <taxon>Mortierellomycetes</taxon>
        <taxon>Mortierellales</taxon>
        <taxon>Mortierellaceae</taxon>
        <taxon>Modicella</taxon>
    </lineage>
</organism>
<proteinExistence type="predicted"/>
<sequence>NCNTNVTPVNLSSETEHAARKVPESQDEIKQHRRNYLRSLLHDKNLTLPEQCAIAHIYIETGLGDPDEIVKELEATDWFHRCTYFDPTIDKAHLRQVKRRPRIDHRRQTRAEGETLTNKEAPSLESSVQDEVMTEGEEEEEDHHKLAALGDWLQHRLEQGIYRH</sequence>
<feature type="region of interest" description="Disordered" evidence="1">
    <location>
        <begin position="99"/>
        <end position="143"/>
    </location>
</feature>
<feature type="non-terminal residue" evidence="2">
    <location>
        <position position="1"/>
    </location>
</feature>
<dbReference type="AlphaFoldDB" id="A0A9P6J7Q6"/>
<dbReference type="Proteomes" id="UP000749646">
    <property type="component" value="Unassembled WGS sequence"/>
</dbReference>
<name>A0A9P6J7Q6_9FUNG</name>
<reference evidence="2" key="1">
    <citation type="journal article" date="2020" name="Fungal Divers.">
        <title>Resolving the Mortierellaceae phylogeny through synthesis of multi-gene phylogenetics and phylogenomics.</title>
        <authorList>
            <person name="Vandepol N."/>
            <person name="Liber J."/>
            <person name="Desiro A."/>
            <person name="Na H."/>
            <person name="Kennedy M."/>
            <person name="Barry K."/>
            <person name="Grigoriev I.V."/>
            <person name="Miller A.N."/>
            <person name="O'Donnell K."/>
            <person name="Stajich J.E."/>
            <person name="Bonito G."/>
        </authorList>
    </citation>
    <scope>NUCLEOTIDE SEQUENCE</scope>
    <source>
        <strain evidence="2">MES-2147</strain>
    </source>
</reference>
<feature type="region of interest" description="Disordered" evidence="1">
    <location>
        <begin position="1"/>
        <end position="29"/>
    </location>
</feature>
<evidence type="ECO:0000256" key="1">
    <source>
        <dbReference type="SAM" id="MobiDB-lite"/>
    </source>
</evidence>
<evidence type="ECO:0000313" key="3">
    <source>
        <dbReference type="Proteomes" id="UP000749646"/>
    </source>
</evidence>
<comment type="caution">
    <text evidence="2">The sequence shown here is derived from an EMBL/GenBank/DDBJ whole genome shotgun (WGS) entry which is preliminary data.</text>
</comment>
<feature type="compositionally biased region" description="Basic residues" evidence="1">
    <location>
        <begin position="99"/>
        <end position="108"/>
    </location>
</feature>
<protein>
    <submittedName>
        <fullName evidence="2">Uncharacterized protein</fullName>
    </submittedName>
</protein>
<feature type="compositionally biased region" description="Polar residues" evidence="1">
    <location>
        <begin position="1"/>
        <end position="13"/>
    </location>
</feature>
<feature type="compositionally biased region" description="Acidic residues" evidence="1">
    <location>
        <begin position="132"/>
        <end position="141"/>
    </location>
</feature>
<dbReference type="EMBL" id="JAAAHW010006200">
    <property type="protein sequence ID" value="KAF9964213.1"/>
    <property type="molecule type" value="Genomic_DNA"/>
</dbReference>
<feature type="non-terminal residue" evidence="2">
    <location>
        <position position="164"/>
    </location>
</feature>
<evidence type="ECO:0000313" key="2">
    <source>
        <dbReference type="EMBL" id="KAF9964213.1"/>
    </source>
</evidence>
<gene>
    <name evidence="2" type="ORF">BGZ65_001221</name>
</gene>
<dbReference type="OrthoDB" id="2406887at2759"/>
<keyword evidence="3" id="KW-1185">Reference proteome</keyword>